<dbReference type="Gene3D" id="1.10.10.10">
    <property type="entry name" value="Winged helix-like DNA-binding domain superfamily/Winged helix DNA-binding domain"/>
    <property type="match status" value="1"/>
</dbReference>
<evidence type="ECO:0000313" key="2">
    <source>
        <dbReference type="Proteomes" id="UP000199495"/>
    </source>
</evidence>
<sequence>MARLINFPGKGDSTGDADLARAVSMSKSAAGSTLYRLIEAGHLARQALLAPLAARGLEPGDDAVLLGLAAAGGATLEALADFTGLGADHLSARLARLEDRGLLLRLAVGPEMEPGARLSQQGHLMRQAIEEHWKHLEDTLAEDLGHKRTKHLRKGLKRIVQLLSF</sequence>
<dbReference type="AlphaFoldDB" id="A0A1G7WS29"/>
<dbReference type="InterPro" id="IPR036388">
    <property type="entry name" value="WH-like_DNA-bd_sf"/>
</dbReference>
<dbReference type="Proteomes" id="UP000199495">
    <property type="component" value="Unassembled WGS sequence"/>
</dbReference>
<dbReference type="SUPFAM" id="SSF46785">
    <property type="entry name" value="Winged helix' DNA-binding domain"/>
    <property type="match status" value="1"/>
</dbReference>
<keyword evidence="2" id="KW-1185">Reference proteome</keyword>
<dbReference type="InterPro" id="IPR036390">
    <property type="entry name" value="WH_DNA-bd_sf"/>
</dbReference>
<proteinExistence type="predicted"/>
<evidence type="ECO:0008006" key="3">
    <source>
        <dbReference type="Google" id="ProtNLM"/>
    </source>
</evidence>
<dbReference type="EMBL" id="FNCS01000007">
    <property type="protein sequence ID" value="SDG74752.1"/>
    <property type="molecule type" value="Genomic_DNA"/>
</dbReference>
<organism evidence="1 2">
    <name type="scientific">Pelagibacterium luteolum</name>
    <dbReference type="NCBI Taxonomy" id="440168"/>
    <lineage>
        <taxon>Bacteria</taxon>
        <taxon>Pseudomonadati</taxon>
        <taxon>Pseudomonadota</taxon>
        <taxon>Alphaproteobacteria</taxon>
        <taxon>Hyphomicrobiales</taxon>
        <taxon>Devosiaceae</taxon>
        <taxon>Pelagibacterium</taxon>
    </lineage>
</organism>
<name>A0A1G7WS29_9HYPH</name>
<protein>
    <recommendedName>
        <fullName evidence="3">DNA-binding transcriptional regulator, MarR family</fullName>
    </recommendedName>
</protein>
<accession>A0A1G7WS29</accession>
<evidence type="ECO:0000313" key="1">
    <source>
        <dbReference type="EMBL" id="SDG74752.1"/>
    </source>
</evidence>
<gene>
    <name evidence="1" type="ORF">SAMN04487974_10782</name>
</gene>
<reference evidence="1 2" key="1">
    <citation type="submission" date="2016-10" db="EMBL/GenBank/DDBJ databases">
        <authorList>
            <person name="de Groot N.N."/>
        </authorList>
    </citation>
    <scope>NUCLEOTIDE SEQUENCE [LARGE SCALE GENOMIC DNA]</scope>
    <source>
        <strain evidence="1 2">CGMCC 1.10267</strain>
    </source>
</reference>